<feature type="non-terminal residue" evidence="1">
    <location>
        <position position="1"/>
    </location>
</feature>
<evidence type="ECO:0008006" key="2">
    <source>
        <dbReference type="Google" id="ProtNLM"/>
    </source>
</evidence>
<dbReference type="Gene3D" id="3.40.50.720">
    <property type="entry name" value="NAD(P)-binding Rossmann-like Domain"/>
    <property type="match status" value="1"/>
</dbReference>
<sequence length="101" mass="11228">RDFVYIEDVVKANILAMDSNIKHEFLNVGTGSSISILDLANVCIKASGLSLKPTHGPELPGDVRATEADTKLIEKLLNWKAKTKLDDWLFEVISNKNFKDV</sequence>
<organism evidence="1">
    <name type="scientific">marine metagenome</name>
    <dbReference type="NCBI Taxonomy" id="408172"/>
    <lineage>
        <taxon>unclassified sequences</taxon>
        <taxon>metagenomes</taxon>
        <taxon>ecological metagenomes</taxon>
    </lineage>
</organism>
<gene>
    <name evidence="1" type="ORF">METZ01_LOCUS419661</name>
</gene>
<dbReference type="EMBL" id="UINC01165425">
    <property type="protein sequence ID" value="SVD66807.1"/>
    <property type="molecule type" value="Genomic_DNA"/>
</dbReference>
<dbReference type="PANTHER" id="PTHR43725">
    <property type="entry name" value="UDP-GLUCOSE 4-EPIMERASE"/>
    <property type="match status" value="1"/>
</dbReference>
<dbReference type="InterPro" id="IPR036291">
    <property type="entry name" value="NAD(P)-bd_dom_sf"/>
</dbReference>
<dbReference type="Gene3D" id="3.90.25.10">
    <property type="entry name" value="UDP-galactose 4-epimerase, domain 1"/>
    <property type="match status" value="1"/>
</dbReference>
<reference evidence="1" key="1">
    <citation type="submission" date="2018-05" db="EMBL/GenBank/DDBJ databases">
        <authorList>
            <person name="Lanie J.A."/>
            <person name="Ng W.-L."/>
            <person name="Kazmierczak K.M."/>
            <person name="Andrzejewski T.M."/>
            <person name="Davidsen T.M."/>
            <person name="Wayne K.J."/>
            <person name="Tettelin H."/>
            <person name="Glass J.I."/>
            <person name="Rusch D."/>
            <person name="Podicherti R."/>
            <person name="Tsui H.-C.T."/>
            <person name="Winkler M.E."/>
        </authorList>
    </citation>
    <scope>NUCLEOTIDE SEQUENCE</scope>
</reference>
<dbReference type="AlphaFoldDB" id="A0A382X6H3"/>
<protein>
    <recommendedName>
        <fullName evidence="2">NAD-dependent epimerase/dehydratase domain-containing protein</fullName>
    </recommendedName>
</protein>
<dbReference type="SUPFAM" id="SSF51735">
    <property type="entry name" value="NAD(P)-binding Rossmann-fold domains"/>
    <property type="match status" value="1"/>
</dbReference>
<proteinExistence type="predicted"/>
<evidence type="ECO:0000313" key="1">
    <source>
        <dbReference type="EMBL" id="SVD66807.1"/>
    </source>
</evidence>
<dbReference type="PRINTS" id="PR01713">
    <property type="entry name" value="NUCEPIMERASE"/>
</dbReference>
<name>A0A382X6H3_9ZZZZ</name>
<accession>A0A382X6H3</accession>